<keyword evidence="3" id="KW-1185">Reference proteome</keyword>
<dbReference type="HOGENOM" id="CLU_1920195_0_0_1"/>
<dbReference type="Proteomes" id="UP000002051">
    <property type="component" value="Chromosome 3"/>
</dbReference>
<organism evidence="1 3">
    <name type="scientific">Medicago truncatula</name>
    <name type="common">Barrel medic</name>
    <name type="synonym">Medicago tribuloides</name>
    <dbReference type="NCBI Taxonomy" id="3880"/>
    <lineage>
        <taxon>Eukaryota</taxon>
        <taxon>Viridiplantae</taxon>
        <taxon>Streptophyta</taxon>
        <taxon>Embryophyta</taxon>
        <taxon>Tracheophyta</taxon>
        <taxon>Spermatophyta</taxon>
        <taxon>Magnoliopsida</taxon>
        <taxon>eudicotyledons</taxon>
        <taxon>Gunneridae</taxon>
        <taxon>Pentapetalae</taxon>
        <taxon>rosids</taxon>
        <taxon>fabids</taxon>
        <taxon>Fabales</taxon>
        <taxon>Fabaceae</taxon>
        <taxon>Papilionoideae</taxon>
        <taxon>50 kb inversion clade</taxon>
        <taxon>NPAAA clade</taxon>
        <taxon>Hologalegina</taxon>
        <taxon>IRL clade</taxon>
        <taxon>Trifolieae</taxon>
        <taxon>Medicago</taxon>
    </lineage>
</organism>
<reference evidence="1 3" key="2">
    <citation type="journal article" date="2014" name="BMC Genomics">
        <title>An improved genome release (version Mt4.0) for the model legume Medicago truncatula.</title>
        <authorList>
            <person name="Tang H."/>
            <person name="Krishnakumar V."/>
            <person name="Bidwell S."/>
            <person name="Rosen B."/>
            <person name="Chan A."/>
            <person name="Zhou S."/>
            <person name="Gentzbittel L."/>
            <person name="Childs K.L."/>
            <person name="Yandell M."/>
            <person name="Gundlach H."/>
            <person name="Mayer K.F."/>
            <person name="Schwartz D.C."/>
            <person name="Town C.D."/>
        </authorList>
    </citation>
    <scope>GENOME REANNOTATION</scope>
    <source>
        <strain evidence="1">A17</strain>
        <strain evidence="2 3">cv. Jemalong A17</strain>
    </source>
</reference>
<name>A0A072UUN2_MEDTR</name>
<proteinExistence type="predicted"/>
<dbReference type="EnsemblPlants" id="KEH32773">
    <property type="protein sequence ID" value="KEH32773"/>
    <property type="gene ID" value="MTR_3g005045"/>
</dbReference>
<protein>
    <submittedName>
        <fullName evidence="1 2">Uncharacterized protein</fullName>
    </submittedName>
</protein>
<evidence type="ECO:0000313" key="3">
    <source>
        <dbReference type="Proteomes" id="UP000002051"/>
    </source>
</evidence>
<dbReference type="eggNOG" id="KOG1848">
    <property type="taxonomic scope" value="Eukaryota"/>
</dbReference>
<dbReference type="AlphaFoldDB" id="A0A072UUN2"/>
<accession>A0A072UUN2</accession>
<dbReference type="PaxDb" id="3880-AES61293"/>
<reference evidence="1 3" key="1">
    <citation type="journal article" date="2011" name="Nature">
        <title>The Medicago genome provides insight into the evolution of rhizobial symbioses.</title>
        <authorList>
            <person name="Young N.D."/>
            <person name="Debelle F."/>
            <person name="Oldroyd G.E."/>
            <person name="Geurts R."/>
            <person name="Cannon S.B."/>
            <person name="Udvardi M.K."/>
            <person name="Benedito V.A."/>
            <person name="Mayer K.F."/>
            <person name="Gouzy J."/>
            <person name="Schoof H."/>
            <person name="Van de Peer Y."/>
            <person name="Proost S."/>
            <person name="Cook D.R."/>
            <person name="Meyers B.C."/>
            <person name="Spannagl M."/>
            <person name="Cheung F."/>
            <person name="De Mita S."/>
            <person name="Krishnakumar V."/>
            <person name="Gundlach H."/>
            <person name="Zhou S."/>
            <person name="Mudge J."/>
            <person name="Bharti A.K."/>
            <person name="Murray J.D."/>
            <person name="Naoumkina M.A."/>
            <person name="Rosen B."/>
            <person name="Silverstein K.A."/>
            <person name="Tang H."/>
            <person name="Rombauts S."/>
            <person name="Zhao P.X."/>
            <person name="Zhou P."/>
            <person name="Barbe V."/>
            <person name="Bardou P."/>
            <person name="Bechner M."/>
            <person name="Bellec A."/>
            <person name="Berger A."/>
            <person name="Berges H."/>
            <person name="Bidwell S."/>
            <person name="Bisseling T."/>
            <person name="Choisne N."/>
            <person name="Couloux A."/>
            <person name="Denny R."/>
            <person name="Deshpande S."/>
            <person name="Dai X."/>
            <person name="Doyle J.J."/>
            <person name="Dudez A.M."/>
            <person name="Farmer A.D."/>
            <person name="Fouteau S."/>
            <person name="Franken C."/>
            <person name="Gibelin C."/>
            <person name="Gish J."/>
            <person name="Goldstein S."/>
            <person name="Gonzalez A.J."/>
            <person name="Green P.J."/>
            <person name="Hallab A."/>
            <person name="Hartog M."/>
            <person name="Hua A."/>
            <person name="Humphray S.J."/>
            <person name="Jeong D.H."/>
            <person name="Jing Y."/>
            <person name="Jocker A."/>
            <person name="Kenton S.M."/>
            <person name="Kim D.J."/>
            <person name="Klee K."/>
            <person name="Lai H."/>
            <person name="Lang C."/>
            <person name="Lin S."/>
            <person name="Macmil S.L."/>
            <person name="Magdelenat G."/>
            <person name="Matthews L."/>
            <person name="McCorrison J."/>
            <person name="Monaghan E.L."/>
            <person name="Mun J.H."/>
            <person name="Najar F.Z."/>
            <person name="Nicholson C."/>
            <person name="Noirot C."/>
            <person name="O'Bleness M."/>
            <person name="Paule C.R."/>
            <person name="Poulain J."/>
            <person name="Prion F."/>
            <person name="Qin B."/>
            <person name="Qu C."/>
            <person name="Retzel E.F."/>
            <person name="Riddle C."/>
            <person name="Sallet E."/>
            <person name="Samain S."/>
            <person name="Samson N."/>
            <person name="Sanders I."/>
            <person name="Saurat O."/>
            <person name="Scarpelli C."/>
            <person name="Schiex T."/>
            <person name="Segurens B."/>
            <person name="Severin A.J."/>
            <person name="Sherrier D.J."/>
            <person name="Shi R."/>
            <person name="Sims S."/>
            <person name="Singer S.R."/>
            <person name="Sinharoy S."/>
            <person name="Sterck L."/>
            <person name="Viollet A."/>
            <person name="Wang B.B."/>
            <person name="Wang K."/>
            <person name="Wang M."/>
            <person name="Wang X."/>
            <person name="Warfsmann J."/>
            <person name="Weissenbach J."/>
            <person name="White D.D."/>
            <person name="White J.D."/>
            <person name="Wiley G.B."/>
            <person name="Wincker P."/>
            <person name="Xing Y."/>
            <person name="Yang L."/>
            <person name="Yao Z."/>
            <person name="Ying F."/>
            <person name="Zhai J."/>
            <person name="Zhou L."/>
            <person name="Zuber A."/>
            <person name="Denarie J."/>
            <person name="Dixon R.A."/>
            <person name="May G.D."/>
            <person name="Schwartz D.C."/>
            <person name="Rogers J."/>
            <person name="Quetier F."/>
            <person name="Town C.D."/>
            <person name="Roe B.A."/>
        </authorList>
    </citation>
    <scope>NUCLEOTIDE SEQUENCE [LARGE SCALE GENOMIC DNA]</scope>
    <source>
        <strain evidence="1">A17</strain>
        <strain evidence="2 3">cv. Jemalong A17</strain>
    </source>
</reference>
<evidence type="ECO:0000313" key="1">
    <source>
        <dbReference type="EMBL" id="KEH32773.1"/>
    </source>
</evidence>
<evidence type="ECO:0000313" key="2">
    <source>
        <dbReference type="EnsemblPlants" id="KEH32773"/>
    </source>
</evidence>
<reference evidence="2" key="3">
    <citation type="submission" date="2015-04" db="UniProtKB">
        <authorList>
            <consortium name="EnsemblPlants"/>
        </authorList>
    </citation>
    <scope>IDENTIFICATION</scope>
    <source>
        <strain evidence="2">cv. Jemalong A17</strain>
    </source>
</reference>
<sequence length="132" mass="15497">MLLEDQNVQAEIRMLFLYKPRVSRTLIKIMQDTCDMGICPGKYICMDQSTNKSIYKDYVKEEIRMFAKNFKLKLVGPRTHGITPLDTLQRLYEPKDSINRDQDISKTCTIAKHTRKQQRLFEALAKLKLINL</sequence>
<dbReference type="EMBL" id="CM001219">
    <property type="protein sequence ID" value="KEH32773.1"/>
    <property type="molecule type" value="Genomic_DNA"/>
</dbReference>
<gene>
    <name evidence="1" type="ordered locus">MTR_3g005045</name>
</gene>